<gene>
    <name evidence="3" type="ORF">MIM_c25270</name>
</gene>
<dbReference type="GO" id="GO:0061928">
    <property type="term" value="F:glutathione specific gamma-glutamylcyclotransferase activity"/>
    <property type="evidence" value="ECO:0007669"/>
    <property type="project" value="UniProtKB-EC"/>
</dbReference>
<dbReference type="OrthoDB" id="9795692at2"/>
<dbReference type="eggNOG" id="COG3703">
    <property type="taxonomic scope" value="Bacteria"/>
</dbReference>
<dbReference type="EMBL" id="CP003915">
    <property type="protein sequence ID" value="AHG64597.1"/>
    <property type="molecule type" value="Genomic_DNA"/>
</dbReference>
<dbReference type="HOGENOM" id="CLU_070703_1_0_4"/>
<dbReference type="PATRIC" id="fig|1247726.3.peg.2777"/>
<dbReference type="InterPro" id="IPR006840">
    <property type="entry name" value="ChaC"/>
</dbReference>
<dbReference type="AlphaFoldDB" id="W0PGA3"/>
<dbReference type="PANTHER" id="PTHR12192:SF2">
    <property type="entry name" value="GLUTATHIONE-SPECIFIC GAMMA-GLUTAMYLCYCLOTRANSFERASE 2"/>
    <property type="match status" value="1"/>
</dbReference>
<dbReference type="PANTHER" id="PTHR12192">
    <property type="entry name" value="CATION TRANSPORT PROTEIN CHAC-RELATED"/>
    <property type="match status" value="1"/>
</dbReference>
<evidence type="ECO:0000313" key="4">
    <source>
        <dbReference type="Proteomes" id="UP000019095"/>
    </source>
</evidence>
<proteinExistence type="predicted"/>
<dbReference type="STRING" id="1247726.MIM_c25270"/>
<dbReference type="EC" id="4.3.2.7" evidence="1"/>
<dbReference type="InterPro" id="IPR013024">
    <property type="entry name" value="GGCT-like"/>
</dbReference>
<dbReference type="RefSeq" id="WP_025373240.1">
    <property type="nucleotide sequence ID" value="NZ_CP003915.1"/>
</dbReference>
<protein>
    <recommendedName>
        <fullName evidence="1">glutathione-specific gamma-glutamylcyclotransferase</fullName>
        <ecNumber evidence="1">4.3.2.7</ecNumber>
    </recommendedName>
</protein>
<reference evidence="3 4" key="1">
    <citation type="journal article" date="2014" name="Microbiology">
        <title>Unravelling the complete genome sequence of Advenella mimigardefordensis strain DPN7T and novel insights in the catabolism of the xenobiotic polythioester precursor 3,3'-dithiodipropionate.</title>
        <authorList>
            <person name="Wubbeler J.H."/>
            <person name="Hiessl S."/>
            <person name="Schuldes J."/>
            <person name="Thurmer A."/>
            <person name="Daniel R."/>
            <person name="Steinbuchel A."/>
        </authorList>
    </citation>
    <scope>NUCLEOTIDE SEQUENCE [LARGE SCALE GENOMIC DNA]</scope>
    <source>
        <strain evidence="4">DSM 17166 / LMG 22922 / DPN7</strain>
    </source>
</reference>
<name>W0PGA3_ADVMD</name>
<evidence type="ECO:0000256" key="2">
    <source>
        <dbReference type="ARBA" id="ARBA00023239"/>
    </source>
</evidence>
<dbReference type="GO" id="GO:0005737">
    <property type="term" value="C:cytoplasm"/>
    <property type="evidence" value="ECO:0007669"/>
    <property type="project" value="TreeGrafter"/>
</dbReference>
<keyword evidence="4" id="KW-1185">Reference proteome</keyword>
<dbReference type="Gene3D" id="3.10.490.10">
    <property type="entry name" value="Gamma-glutamyl cyclotransferase-like"/>
    <property type="match status" value="1"/>
</dbReference>
<dbReference type="Proteomes" id="UP000019095">
    <property type="component" value="Chromosome"/>
</dbReference>
<dbReference type="GO" id="GO:0006751">
    <property type="term" value="P:glutathione catabolic process"/>
    <property type="evidence" value="ECO:0007669"/>
    <property type="project" value="InterPro"/>
</dbReference>
<accession>W0PGA3</accession>
<evidence type="ECO:0000256" key="1">
    <source>
        <dbReference type="ARBA" id="ARBA00012344"/>
    </source>
</evidence>
<dbReference type="CDD" id="cd06661">
    <property type="entry name" value="GGCT_like"/>
    <property type="match status" value="1"/>
</dbReference>
<organism evidence="3 4">
    <name type="scientific">Advenella mimigardefordensis (strain DSM 17166 / LMG 22922 / DPN7)</name>
    <dbReference type="NCBI Taxonomy" id="1247726"/>
    <lineage>
        <taxon>Bacteria</taxon>
        <taxon>Pseudomonadati</taxon>
        <taxon>Pseudomonadota</taxon>
        <taxon>Betaproteobacteria</taxon>
        <taxon>Burkholderiales</taxon>
        <taxon>Alcaligenaceae</taxon>
    </lineage>
</organism>
<dbReference type="Pfam" id="PF04752">
    <property type="entry name" value="ChaC"/>
    <property type="match status" value="1"/>
</dbReference>
<sequence length="221" mass="24833">MLTRELIRSGAYLDSFQDLPEQPRWSVGQIQASMRDTLARREQGTPVWVFAYGSLIWNPLLDYAERQPATLPGWHRSFCIRLLDGRACRKQPGRMLALNAGGQTEGVVYRLSEDKLQDELWLLWVREMVHGLYRPIWTGAQLPDGQTIQTLTFVADTTHPLYETDASVATISPVIACATGHLGSNRDYLMPLEAYLTKHDICDEYIAELAAAVRALPSTAS</sequence>
<dbReference type="KEGG" id="amim:MIM_c25270"/>
<evidence type="ECO:0000313" key="3">
    <source>
        <dbReference type="EMBL" id="AHG64597.1"/>
    </source>
</evidence>
<dbReference type="SUPFAM" id="SSF110857">
    <property type="entry name" value="Gamma-glutamyl cyclotransferase-like"/>
    <property type="match status" value="1"/>
</dbReference>
<dbReference type="InterPro" id="IPR036568">
    <property type="entry name" value="GGCT-like_sf"/>
</dbReference>
<keyword evidence="2" id="KW-0456">Lyase</keyword>